<proteinExistence type="predicted"/>
<dbReference type="EMBL" id="FSRA01000001">
    <property type="protein sequence ID" value="SIN95361.1"/>
    <property type="molecule type" value="Genomic_DNA"/>
</dbReference>
<dbReference type="STRING" id="536979.SAMN04488055_2251"/>
<reference evidence="1 2" key="1">
    <citation type="submission" date="2016-11" db="EMBL/GenBank/DDBJ databases">
        <authorList>
            <person name="Jaros S."/>
            <person name="Januszkiewicz K."/>
            <person name="Wedrychowicz H."/>
        </authorList>
    </citation>
    <scope>NUCLEOTIDE SEQUENCE [LARGE SCALE GENOMIC DNA]</scope>
    <source>
        <strain evidence="1 2">DSM 24787</strain>
    </source>
</reference>
<name>A0A1N6FJC7_9BACT</name>
<gene>
    <name evidence="1" type="ORF">SAMN04488055_2251</name>
</gene>
<protein>
    <submittedName>
        <fullName evidence="1">Uncharacterized protein</fullName>
    </submittedName>
</protein>
<keyword evidence="2" id="KW-1185">Reference proteome</keyword>
<organism evidence="1 2">
    <name type="scientific">Chitinophaga niabensis</name>
    <dbReference type="NCBI Taxonomy" id="536979"/>
    <lineage>
        <taxon>Bacteria</taxon>
        <taxon>Pseudomonadati</taxon>
        <taxon>Bacteroidota</taxon>
        <taxon>Chitinophagia</taxon>
        <taxon>Chitinophagales</taxon>
        <taxon>Chitinophagaceae</taxon>
        <taxon>Chitinophaga</taxon>
    </lineage>
</organism>
<accession>A0A1N6FJC7</accession>
<sequence length="34" mass="3987">MVGHNRQALSCLIVSKDIKYFAEMHKYLYKGKIT</sequence>
<evidence type="ECO:0000313" key="1">
    <source>
        <dbReference type="EMBL" id="SIN95361.1"/>
    </source>
</evidence>
<dbReference type="Proteomes" id="UP000185003">
    <property type="component" value="Unassembled WGS sequence"/>
</dbReference>
<evidence type="ECO:0000313" key="2">
    <source>
        <dbReference type="Proteomes" id="UP000185003"/>
    </source>
</evidence>
<dbReference type="AlphaFoldDB" id="A0A1N6FJC7"/>